<evidence type="ECO:0000313" key="3">
    <source>
        <dbReference type="RefSeq" id="XP_060669693.1"/>
    </source>
</evidence>
<keyword evidence="2" id="KW-1185">Reference proteome</keyword>
<evidence type="ECO:0000313" key="2">
    <source>
        <dbReference type="Proteomes" id="UP001652623"/>
    </source>
</evidence>
<protein>
    <submittedName>
        <fullName evidence="3">Protein SMALL AUXIN UP-REGULATED RNA 8</fullName>
    </submittedName>
</protein>
<dbReference type="GeneID" id="132800316"/>
<dbReference type="InterPro" id="IPR003676">
    <property type="entry name" value="SAUR_fam"/>
</dbReference>
<sequence length="143" mass="16284">MKPVVISTPTFITNPASKMKRQLFHIAKRPAMSKKGMKLFESNEDSKKSLLDDEFSDGNIQSTQTPLKVPKGFLAVYVGPELRRFVIPMACLSMPDFRVLMDRAAEEFGFEQEGALQIPCDEEDFNIILLRCLEKSKKNGKRR</sequence>
<dbReference type="PANTHER" id="PTHR31374:SF139">
    <property type="entry name" value="OS02G0143300 PROTEIN"/>
    <property type="match status" value="1"/>
</dbReference>
<dbReference type="PANTHER" id="PTHR31374">
    <property type="entry name" value="AUXIN-INDUCED PROTEIN-LIKE-RELATED"/>
    <property type="match status" value="1"/>
</dbReference>
<dbReference type="RefSeq" id="XP_060669693.1">
    <property type="nucleotide sequence ID" value="XM_060813710.1"/>
</dbReference>
<gene>
    <name evidence="3" type="primary">LOC132800316</name>
</gene>
<evidence type="ECO:0000256" key="1">
    <source>
        <dbReference type="ARBA" id="ARBA00006974"/>
    </source>
</evidence>
<comment type="similarity">
    <text evidence="1">Belongs to the ARG7 family.</text>
</comment>
<name>A0ABM3ZYY3_ZIZJJ</name>
<proteinExistence type="inferred from homology"/>
<accession>A0ABM3ZYY3</accession>
<reference evidence="3" key="1">
    <citation type="submission" date="2025-08" db="UniProtKB">
        <authorList>
            <consortium name="RefSeq"/>
        </authorList>
    </citation>
    <scope>IDENTIFICATION</scope>
    <source>
        <tissue evidence="3">Seedling</tissue>
    </source>
</reference>
<dbReference type="Pfam" id="PF02519">
    <property type="entry name" value="Auxin_inducible"/>
    <property type="match status" value="1"/>
</dbReference>
<dbReference type="Proteomes" id="UP001652623">
    <property type="component" value="Chromosome 12"/>
</dbReference>
<organism evidence="2 3">
    <name type="scientific">Ziziphus jujuba</name>
    <name type="common">Chinese jujube</name>
    <name type="synonym">Ziziphus sativa</name>
    <dbReference type="NCBI Taxonomy" id="326968"/>
    <lineage>
        <taxon>Eukaryota</taxon>
        <taxon>Viridiplantae</taxon>
        <taxon>Streptophyta</taxon>
        <taxon>Embryophyta</taxon>
        <taxon>Tracheophyta</taxon>
        <taxon>Spermatophyta</taxon>
        <taxon>Magnoliopsida</taxon>
        <taxon>eudicotyledons</taxon>
        <taxon>Gunneridae</taxon>
        <taxon>Pentapetalae</taxon>
        <taxon>rosids</taxon>
        <taxon>fabids</taxon>
        <taxon>Rosales</taxon>
        <taxon>Rhamnaceae</taxon>
        <taxon>Paliureae</taxon>
        <taxon>Ziziphus</taxon>
    </lineage>
</organism>